<accession>A0A1G7ABI3</accession>
<protein>
    <submittedName>
        <fullName evidence="1">Uncharacterized protein</fullName>
    </submittedName>
</protein>
<evidence type="ECO:0000313" key="1">
    <source>
        <dbReference type="EMBL" id="SDE12318.1"/>
    </source>
</evidence>
<proteinExistence type="predicted"/>
<organism evidence="1 2">
    <name type="scientific">Pricia antarctica</name>
    <dbReference type="NCBI Taxonomy" id="641691"/>
    <lineage>
        <taxon>Bacteria</taxon>
        <taxon>Pseudomonadati</taxon>
        <taxon>Bacteroidota</taxon>
        <taxon>Flavobacteriia</taxon>
        <taxon>Flavobacteriales</taxon>
        <taxon>Flavobacteriaceae</taxon>
        <taxon>Pricia</taxon>
    </lineage>
</organism>
<name>A0A1G7ABI3_9FLAO</name>
<reference evidence="1 2" key="1">
    <citation type="submission" date="2016-10" db="EMBL/GenBank/DDBJ databases">
        <authorList>
            <person name="de Groot N.N."/>
        </authorList>
    </citation>
    <scope>NUCLEOTIDE SEQUENCE [LARGE SCALE GENOMIC DNA]</scope>
    <source>
        <strain evidence="1 2">DSM 23421</strain>
    </source>
</reference>
<gene>
    <name evidence="1" type="ORF">SAMN05421636_103318</name>
</gene>
<dbReference type="Proteomes" id="UP000199109">
    <property type="component" value="Unassembled WGS sequence"/>
</dbReference>
<keyword evidence="2" id="KW-1185">Reference proteome</keyword>
<sequence>MLNQNSVNEKVSIAGEWFHQHQTGVLRKETLLLSTI</sequence>
<evidence type="ECO:0000313" key="2">
    <source>
        <dbReference type="Proteomes" id="UP000199109"/>
    </source>
</evidence>
<dbReference type="AlphaFoldDB" id="A0A1G7ABI3"/>
<dbReference type="EMBL" id="FNAO01000003">
    <property type="protein sequence ID" value="SDE12318.1"/>
    <property type="molecule type" value="Genomic_DNA"/>
</dbReference>